<evidence type="ECO:0000256" key="3">
    <source>
        <dbReference type="ARBA" id="ARBA00022982"/>
    </source>
</evidence>
<keyword evidence="4" id="KW-0408">Iron</keyword>
<evidence type="ECO:0000256" key="2">
    <source>
        <dbReference type="ARBA" id="ARBA00022723"/>
    </source>
</evidence>
<feature type="coiled-coil region" evidence="5">
    <location>
        <begin position="50"/>
        <end position="77"/>
    </location>
</feature>
<keyword evidence="3" id="KW-0249">Electron transport</keyword>
<name>A0A7S0BNC2_9RHOD</name>
<dbReference type="PANTHER" id="PTHR47627:SF1">
    <property type="entry name" value="RUBREDOXIN-1-RELATED"/>
    <property type="match status" value="1"/>
</dbReference>
<organism evidence="8">
    <name type="scientific">Rhodosorus marinus</name>
    <dbReference type="NCBI Taxonomy" id="101924"/>
    <lineage>
        <taxon>Eukaryota</taxon>
        <taxon>Rhodophyta</taxon>
        <taxon>Stylonematophyceae</taxon>
        <taxon>Stylonematales</taxon>
        <taxon>Stylonemataceae</taxon>
        <taxon>Rhodosorus</taxon>
    </lineage>
</organism>
<dbReference type="GO" id="GO:0009055">
    <property type="term" value="F:electron transfer activity"/>
    <property type="evidence" value="ECO:0007669"/>
    <property type="project" value="TreeGrafter"/>
</dbReference>
<dbReference type="Pfam" id="PF00301">
    <property type="entry name" value="Rubredoxin"/>
    <property type="match status" value="1"/>
</dbReference>
<reference evidence="8" key="1">
    <citation type="submission" date="2021-01" db="EMBL/GenBank/DDBJ databases">
        <authorList>
            <person name="Corre E."/>
            <person name="Pelletier E."/>
            <person name="Niang G."/>
            <person name="Scheremetjew M."/>
            <person name="Finn R."/>
            <person name="Kale V."/>
            <person name="Holt S."/>
            <person name="Cochrane G."/>
            <person name="Meng A."/>
            <person name="Brown T."/>
            <person name="Cohen L."/>
        </authorList>
    </citation>
    <scope>NUCLEOTIDE SEQUENCE</scope>
    <source>
        <strain evidence="8">UTEX LB 2760</strain>
    </source>
</reference>
<keyword evidence="6" id="KW-1133">Transmembrane helix</keyword>
<proteinExistence type="predicted"/>
<evidence type="ECO:0000256" key="5">
    <source>
        <dbReference type="SAM" id="Coils"/>
    </source>
</evidence>
<dbReference type="Gene3D" id="2.20.28.10">
    <property type="match status" value="1"/>
</dbReference>
<evidence type="ECO:0000313" key="8">
    <source>
        <dbReference type="EMBL" id="CAD8398893.1"/>
    </source>
</evidence>
<dbReference type="GO" id="GO:0009507">
    <property type="term" value="C:chloroplast"/>
    <property type="evidence" value="ECO:0007669"/>
    <property type="project" value="TreeGrafter"/>
</dbReference>
<evidence type="ECO:0000256" key="4">
    <source>
        <dbReference type="ARBA" id="ARBA00023004"/>
    </source>
</evidence>
<dbReference type="CDD" id="cd00730">
    <property type="entry name" value="rubredoxin"/>
    <property type="match status" value="1"/>
</dbReference>
<dbReference type="EMBL" id="HBEK01016297">
    <property type="protein sequence ID" value="CAD8398893.1"/>
    <property type="molecule type" value="Transcribed_RNA"/>
</dbReference>
<dbReference type="InterPro" id="IPR024935">
    <property type="entry name" value="Rubredoxin_dom"/>
</dbReference>
<evidence type="ECO:0000259" key="7">
    <source>
        <dbReference type="PROSITE" id="PS50903"/>
    </source>
</evidence>
<dbReference type="GO" id="GO:0005506">
    <property type="term" value="F:iron ion binding"/>
    <property type="evidence" value="ECO:0007669"/>
    <property type="project" value="InterPro"/>
</dbReference>
<dbReference type="GO" id="GO:0043448">
    <property type="term" value="P:alkane catabolic process"/>
    <property type="evidence" value="ECO:0007669"/>
    <property type="project" value="TreeGrafter"/>
</dbReference>
<feature type="domain" description="Rubredoxin-like" evidence="7">
    <location>
        <begin position="78"/>
        <end position="129"/>
    </location>
</feature>
<gene>
    <name evidence="8" type="ORF">RMAR0315_LOCUS8885</name>
</gene>
<keyword evidence="5" id="KW-0175">Coiled coil</keyword>
<dbReference type="SUPFAM" id="SSF57802">
    <property type="entry name" value="Rubredoxin-like"/>
    <property type="match status" value="1"/>
</dbReference>
<feature type="transmembrane region" description="Helical" evidence="6">
    <location>
        <begin position="157"/>
        <end position="175"/>
    </location>
</feature>
<keyword evidence="2" id="KW-0479">Metal-binding</keyword>
<keyword evidence="1" id="KW-0813">Transport</keyword>
<evidence type="ECO:0000256" key="6">
    <source>
        <dbReference type="SAM" id="Phobius"/>
    </source>
</evidence>
<protein>
    <recommendedName>
        <fullName evidence="7">Rubredoxin-like domain-containing protein</fullName>
    </recommendedName>
</protein>
<dbReference type="AlphaFoldDB" id="A0A7S0BNC2"/>
<evidence type="ECO:0000256" key="1">
    <source>
        <dbReference type="ARBA" id="ARBA00022448"/>
    </source>
</evidence>
<accession>A0A7S0BNC2</accession>
<keyword evidence="6" id="KW-0472">Membrane</keyword>
<dbReference type="PANTHER" id="PTHR47627">
    <property type="entry name" value="RUBREDOXIN"/>
    <property type="match status" value="1"/>
</dbReference>
<sequence>MVLGFVGGAGLSLRKSGGSPAVSSRRSRCRALRMGEDLDFGEQPISKNGEAVVDEEKEKKKKEIERLRAAEKFIEIDEGRYECQACGYEYDPAKGDRSIGIGPGLAFEELPADFRCPRCNSAKSVFISVKKVVAGFAENQQYGLGGNTLTEGQKSGLIFGGLAFFFVLFLSGYLLN</sequence>
<keyword evidence="6" id="KW-0812">Transmembrane</keyword>
<dbReference type="PROSITE" id="PS50903">
    <property type="entry name" value="RUBREDOXIN_LIKE"/>
    <property type="match status" value="1"/>
</dbReference>
<dbReference type="PRINTS" id="PR00163">
    <property type="entry name" value="RUBREDOXIN"/>
</dbReference>
<dbReference type="InterPro" id="IPR050526">
    <property type="entry name" value="Rubredoxin_ET"/>
</dbReference>
<dbReference type="InterPro" id="IPR024934">
    <property type="entry name" value="Rubredoxin-like_dom"/>
</dbReference>